<dbReference type="InterPro" id="IPR001387">
    <property type="entry name" value="Cro/C1-type_HTH"/>
</dbReference>
<dbReference type="InterPro" id="IPR010982">
    <property type="entry name" value="Lambda_DNA-bd_dom_sf"/>
</dbReference>
<reference evidence="6 7" key="1">
    <citation type="submission" date="2019-10" db="EMBL/GenBank/DDBJ databases">
        <title>Sequencing and Assembly of Multiple Reported Metal-Biooxidizing Members of the Extremely Thermoacidophilic Archaeal Family Sulfolobaceae.</title>
        <authorList>
            <person name="Counts J.A."/>
            <person name="Kelly R.M."/>
        </authorList>
    </citation>
    <scope>NUCLEOTIDE SEQUENCE [LARGE SCALE GENOMIC DNA]</scope>
    <source>
        <strain evidence="6 7">DSM 6482</strain>
    </source>
</reference>
<name>A0A6A9QH17_SULME</name>
<evidence type="ECO:0000313" key="7">
    <source>
        <dbReference type="Proteomes" id="UP000470772"/>
    </source>
</evidence>
<dbReference type="GO" id="GO:0003700">
    <property type="term" value="F:DNA-binding transcription factor activity"/>
    <property type="evidence" value="ECO:0007669"/>
    <property type="project" value="UniProtKB-UniRule"/>
</dbReference>
<dbReference type="Pfam" id="PF26553">
    <property type="entry name" value="PDDEXK_19"/>
    <property type="match status" value="1"/>
</dbReference>
<dbReference type="SUPFAM" id="SSF47413">
    <property type="entry name" value="lambda repressor-like DNA-binding domains"/>
    <property type="match status" value="1"/>
</dbReference>
<keyword evidence="7" id="KW-1185">Reference proteome</keyword>
<dbReference type="AlphaFoldDB" id="A0A6A9QH17"/>
<protein>
    <recommendedName>
        <fullName evidence="4">Putative HTH-type transcriptional regulatory protein GC250_00535</fullName>
    </recommendedName>
</protein>
<evidence type="ECO:0000256" key="2">
    <source>
        <dbReference type="ARBA" id="ARBA00023125"/>
    </source>
</evidence>
<evidence type="ECO:0000256" key="3">
    <source>
        <dbReference type="ARBA" id="ARBA00023163"/>
    </source>
</evidence>
<feature type="domain" description="HTH cro/C1-type" evidence="5">
    <location>
        <begin position="125"/>
        <end position="179"/>
    </location>
</feature>
<dbReference type="Gene3D" id="1.10.260.40">
    <property type="entry name" value="lambda repressor-like DNA-binding domains"/>
    <property type="match status" value="1"/>
</dbReference>
<keyword evidence="1 4" id="KW-0805">Transcription regulation</keyword>
<sequence>MAFELDEILRLLSLRDYKFSVITYPDTNRRSIDIIVEGYKQRRFLIRVPTERVGKDEIKDLKKIASATESAALVVTEDAEEDIVNRIDKVYGVSPYALERALDGDKLYIYKTRGGIFIKIKHEILKEKREEMGLSIGELAKSLGVSRQAIYDYEKGDSDVTVEVAEKLLEIFGEDIIGNVFDDTCSQDVIEEDIGSHDNTKAKISASLKKKGFNVVNLKLAPADIIATTEKRRLVISIEPKDSNKAFKKFYDAKKLTLHMNGDLVIVARTNKVSNESKTEGFKTTSNLELADVLNDEEG</sequence>
<organism evidence="6 7">
    <name type="scientific">Sulfuracidifex metallicus DSM 6482 = JCM 9184</name>
    <dbReference type="NCBI Taxonomy" id="523847"/>
    <lineage>
        <taxon>Archaea</taxon>
        <taxon>Thermoproteota</taxon>
        <taxon>Thermoprotei</taxon>
        <taxon>Sulfolobales</taxon>
        <taxon>Sulfolobaceae</taxon>
        <taxon>Sulfuracidifex</taxon>
    </lineage>
</organism>
<dbReference type="PROSITE" id="PS50943">
    <property type="entry name" value="HTH_CROC1"/>
    <property type="match status" value="1"/>
</dbReference>
<dbReference type="InterPro" id="IPR059051">
    <property type="entry name" value="MTH_967_PDDEXK"/>
</dbReference>
<gene>
    <name evidence="6" type="ORF">GC250_00535</name>
</gene>
<dbReference type="SMART" id="SM00530">
    <property type="entry name" value="HTH_XRE"/>
    <property type="match status" value="1"/>
</dbReference>
<dbReference type="Proteomes" id="UP000470772">
    <property type="component" value="Unassembled WGS sequence"/>
</dbReference>
<dbReference type="HAMAP" id="MF_00584">
    <property type="entry name" value="HTH_type_cro_C1"/>
    <property type="match status" value="1"/>
</dbReference>
<dbReference type="EMBL" id="WGGD01000005">
    <property type="protein sequence ID" value="MUN27984.1"/>
    <property type="molecule type" value="Genomic_DNA"/>
</dbReference>
<dbReference type="Pfam" id="PF01381">
    <property type="entry name" value="HTH_3"/>
    <property type="match status" value="1"/>
</dbReference>
<evidence type="ECO:0000256" key="1">
    <source>
        <dbReference type="ARBA" id="ARBA00023015"/>
    </source>
</evidence>
<dbReference type="CDD" id="cd00093">
    <property type="entry name" value="HTH_XRE"/>
    <property type="match status" value="1"/>
</dbReference>
<dbReference type="InterPro" id="IPR020886">
    <property type="entry name" value="MTH_967-like"/>
</dbReference>
<keyword evidence="3 4" id="KW-0804">Transcription</keyword>
<accession>A0A6A9QH17</accession>
<evidence type="ECO:0000313" key="6">
    <source>
        <dbReference type="EMBL" id="MUN27984.1"/>
    </source>
</evidence>
<keyword evidence="2 4" id="KW-0238">DNA-binding</keyword>
<proteinExistence type="inferred from homology"/>
<evidence type="ECO:0000256" key="4">
    <source>
        <dbReference type="HAMAP-Rule" id="MF_00584"/>
    </source>
</evidence>
<dbReference type="RefSeq" id="WP_156016055.1">
    <property type="nucleotide sequence ID" value="NZ_WGGD01000005.1"/>
</dbReference>
<comment type="caution">
    <text evidence="6">The sequence shown here is derived from an EMBL/GenBank/DDBJ whole genome shotgun (WGS) entry which is preliminary data.</text>
</comment>
<evidence type="ECO:0000259" key="5">
    <source>
        <dbReference type="PROSITE" id="PS50943"/>
    </source>
</evidence>
<dbReference type="GO" id="GO:0003677">
    <property type="term" value="F:DNA binding"/>
    <property type="evidence" value="ECO:0007669"/>
    <property type="project" value="UniProtKB-KW"/>
</dbReference>